<feature type="region of interest" description="Disordered" evidence="1">
    <location>
        <begin position="1"/>
        <end position="42"/>
    </location>
</feature>
<dbReference type="EMBL" id="GBRH01184391">
    <property type="protein sequence ID" value="JAE13505.1"/>
    <property type="molecule type" value="Transcribed_RNA"/>
</dbReference>
<sequence>MTSSRKSRAQPMLLSRSNLTTRSSAQPSKTVTSTLSGTSSSTSTYLIHPASQSYTLRPMCIMQTAPAIPRPALARFASRAHPLSANLMPHPCTTPLRSEQSYREHVVSLG</sequence>
<dbReference type="AlphaFoldDB" id="A0A0A9FKE0"/>
<reference evidence="2" key="1">
    <citation type="submission" date="2014-09" db="EMBL/GenBank/DDBJ databases">
        <authorList>
            <person name="Magalhaes I.L.F."/>
            <person name="Oliveira U."/>
            <person name="Santos F.R."/>
            <person name="Vidigal T.H.D.A."/>
            <person name="Brescovit A.D."/>
            <person name="Santos A.J."/>
        </authorList>
    </citation>
    <scope>NUCLEOTIDE SEQUENCE</scope>
    <source>
        <tissue evidence="2">Shoot tissue taken approximately 20 cm above the soil surface</tissue>
    </source>
</reference>
<evidence type="ECO:0000313" key="2">
    <source>
        <dbReference type="EMBL" id="JAE13505.1"/>
    </source>
</evidence>
<organism evidence="2">
    <name type="scientific">Arundo donax</name>
    <name type="common">Giant reed</name>
    <name type="synonym">Donax arundinaceus</name>
    <dbReference type="NCBI Taxonomy" id="35708"/>
    <lineage>
        <taxon>Eukaryota</taxon>
        <taxon>Viridiplantae</taxon>
        <taxon>Streptophyta</taxon>
        <taxon>Embryophyta</taxon>
        <taxon>Tracheophyta</taxon>
        <taxon>Spermatophyta</taxon>
        <taxon>Magnoliopsida</taxon>
        <taxon>Liliopsida</taxon>
        <taxon>Poales</taxon>
        <taxon>Poaceae</taxon>
        <taxon>PACMAD clade</taxon>
        <taxon>Arundinoideae</taxon>
        <taxon>Arundineae</taxon>
        <taxon>Arundo</taxon>
    </lineage>
</organism>
<feature type="compositionally biased region" description="Basic and acidic residues" evidence="1">
    <location>
        <begin position="100"/>
        <end position="110"/>
    </location>
</feature>
<protein>
    <submittedName>
        <fullName evidence="2">Uncharacterized protein</fullName>
    </submittedName>
</protein>
<feature type="compositionally biased region" description="Low complexity" evidence="1">
    <location>
        <begin position="13"/>
        <end position="42"/>
    </location>
</feature>
<accession>A0A0A9FKE0</accession>
<reference evidence="2" key="2">
    <citation type="journal article" date="2015" name="Data Brief">
        <title>Shoot transcriptome of the giant reed, Arundo donax.</title>
        <authorList>
            <person name="Barrero R.A."/>
            <person name="Guerrero F.D."/>
            <person name="Moolhuijzen P."/>
            <person name="Goolsby J.A."/>
            <person name="Tidwell J."/>
            <person name="Bellgard S.E."/>
            <person name="Bellgard M.I."/>
        </authorList>
    </citation>
    <scope>NUCLEOTIDE SEQUENCE</scope>
    <source>
        <tissue evidence="2">Shoot tissue taken approximately 20 cm above the soil surface</tissue>
    </source>
</reference>
<proteinExistence type="predicted"/>
<feature type="region of interest" description="Disordered" evidence="1">
    <location>
        <begin position="84"/>
        <end position="110"/>
    </location>
</feature>
<name>A0A0A9FKE0_ARUDO</name>
<evidence type="ECO:0000256" key="1">
    <source>
        <dbReference type="SAM" id="MobiDB-lite"/>
    </source>
</evidence>